<feature type="compositionally biased region" description="Basic and acidic residues" evidence="1">
    <location>
        <begin position="393"/>
        <end position="403"/>
    </location>
</feature>
<dbReference type="SMART" id="SM00801">
    <property type="entry name" value="dDENN"/>
    <property type="match status" value="1"/>
</dbReference>
<feature type="region of interest" description="Disordered" evidence="1">
    <location>
        <begin position="574"/>
        <end position="594"/>
    </location>
</feature>
<dbReference type="EMBL" id="NEDP02003747">
    <property type="protein sequence ID" value="OWF47953.1"/>
    <property type="molecule type" value="Genomic_DNA"/>
</dbReference>
<feature type="compositionally biased region" description="Polar residues" evidence="1">
    <location>
        <begin position="155"/>
        <end position="165"/>
    </location>
</feature>
<dbReference type="Pfam" id="PF03455">
    <property type="entry name" value="dDENN"/>
    <property type="match status" value="1"/>
</dbReference>
<gene>
    <name evidence="3" type="ORF">KP79_PYT17967</name>
</gene>
<dbReference type="Proteomes" id="UP000242188">
    <property type="component" value="Unassembled WGS sequence"/>
</dbReference>
<comment type="caution">
    <text evidence="3">The sequence shown here is derived from an EMBL/GenBank/DDBJ whole genome shotgun (WGS) entry which is preliminary data.</text>
</comment>
<evidence type="ECO:0000313" key="4">
    <source>
        <dbReference type="Proteomes" id="UP000242188"/>
    </source>
</evidence>
<dbReference type="InterPro" id="IPR043153">
    <property type="entry name" value="DENN_C"/>
</dbReference>
<dbReference type="InterPro" id="IPR051942">
    <property type="entry name" value="DENN_domain_containing_2"/>
</dbReference>
<dbReference type="InterPro" id="IPR005113">
    <property type="entry name" value="uDENN_dom"/>
</dbReference>
<dbReference type="Pfam" id="PF02141">
    <property type="entry name" value="DENN"/>
    <property type="match status" value="1"/>
</dbReference>
<dbReference type="Pfam" id="PF03456">
    <property type="entry name" value="uDENN"/>
    <property type="match status" value="1"/>
</dbReference>
<organism evidence="3 4">
    <name type="scientific">Mizuhopecten yessoensis</name>
    <name type="common">Japanese scallop</name>
    <name type="synonym">Patinopecten yessoensis</name>
    <dbReference type="NCBI Taxonomy" id="6573"/>
    <lineage>
        <taxon>Eukaryota</taxon>
        <taxon>Metazoa</taxon>
        <taxon>Spiralia</taxon>
        <taxon>Lophotrochozoa</taxon>
        <taxon>Mollusca</taxon>
        <taxon>Bivalvia</taxon>
        <taxon>Autobranchia</taxon>
        <taxon>Pteriomorphia</taxon>
        <taxon>Pectinida</taxon>
        <taxon>Pectinoidea</taxon>
        <taxon>Pectinidae</taxon>
        <taxon>Mizuhopecten</taxon>
    </lineage>
</organism>
<feature type="domain" description="UDENN" evidence="2">
    <location>
        <begin position="634"/>
        <end position="1026"/>
    </location>
</feature>
<dbReference type="PANTHER" id="PTHR15288">
    <property type="entry name" value="DENN DOMAIN-CONTAINING PROTEIN 2"/>
    <property type="match status" value="1"/>
</dbReference>
<dbReference type="Gene3D" id="3.40.50.11500">
    <property type="match status" value="1"/>
</dbReference>
<feature type="compositionally biased region" description="Basic and acidic residues" evidence="1">
    <location>
        <begin position="309"/>
        <end position="327"/>
    </location>
</feature>
<feature type="compositionally biased region" description="Basic and acidic residues" evidence="1">
    <location>
        <begin position="27"/>
        <end position="39"/>
    </location>
</feature>
<dbReference type="SMART" id="SM00799">
    <property type="entry name" value="DENN"/>
    <property type="match status" value="1"/>
</dbReference>
<evidence type="ECO:0000256" key="1">
    <source>
        <dbReference type="SAM" id="MobiDB-lite"/>
    </source>
</evidence>
<feature type="compositionally biased region" description="Polar residues" evidence="1">
    <location>
        <begin position="196"/>
        <end position="208"/>
    </location>
</feature>
<feature type="compositionally biased region" description="Polar residues" evidence="1">
    <location>
        <begin position="412"/>
        <end position="422"/>
    </location>
</feature>
<name>A0A210QGQ2_MIZYE</name>
<feature type="region of interest" description="Disordered" evidence="1">
    <location>
        <begin position="25"/>
        <end position="274"/>
    </location>
</feature>
<dbReference type="AlphaFoldDB" id="A0A210QGQ2"/>
<evidence type="ECO:0000313" key="3">
    <source>
        <dbReference type="EMBL" id="OWF47953.1"/>
    </source>
</evidence>
<feature type="region of interest" description="Disordered" evidence="1">
    <location>
        <begin position="304"/>
        <end position="423"/>
    </location>
</feature>
<keyword evidence="4" id="KW-1185">Reference proteome</keyword>
<dbReference type="InterPro" id="IPR005112">
    <property type="entry name" value="dDENN_dom"/>
</dbReference>
<evidence type="ECO:0000259" key="2">
    <source>
        <dbReference type="PROSITE" id="PS50211"/>
    </source>
</evidence>
<dbReference type="PROSITE" id="PS50211">
    <property type="entry name" value="DENN"/>
    <property type="match status" value="1"/>
</dbReference>
<protein>
    <submittedName>
        <fullName evidence="3">Suppression of tumorigenicity 5 protein</fullName>
    </submittedName>
</protein>
<dbReference type="InterPro" id="IPR001194">
    <property type="entry name" value="cDENN_dom"/>
</dbReference>
<feature type="region of interest" description="Disordered" evidence="1">
    <location>
        <begin position="1"/>
        <end position="20"/>
    </location>
</feature>
<dbReference type="PANTHER" id="PTHR15288:SF0">
    <property type="entry name" value="UDENN DOMAIN-CONTAINING PROTEIN"/>
    <property type="match status" value="1"/>
</dbReference>
<reference evidence="3 4" key="1">
    <citation type="journal article" date="2017" name="Nat. Ecol. Evol.">
        <title>Scallop genome provides insights into evolution of bilaterian karyotype and development.</title>
        <authorList>
            <person name="Wang S."/>
            <person name="Zhang J."/>
            <person name="Jiao W."/>
            <person name="Li J."/>
            <person name="Xun X."/>
            <person name="Sun Y."/>
            <person name="Guo X."/>
            <person name="Huan P."/>
            <person name="Dong B."/>
            <person name="Zhang L."/>
            <person name="Hu X."/>
            <person name="Sun X."/>
            <person name="Wang J."/>
            <person name="Zhao C."/>
            <person name="Wang Y."/>
            <person name="Wang D."/>
            <person name="Huang X."/>
            <person name="Wang R."/>
            <person name="Lv J."/>
            <person name="Li Y."/>
            <person name="Zhang Z."/>
            <person name="Liu B."/>
            <person name="Lu W."/>
            <person name="Hui Y."/>
            <person name="Liang J."/>
            <person name="Zhou Z."/>
            <person name="Hou R."/>
            <person name="Li X."/>
            <person name="Liu Y."/>
            <person name="Li H."/>
            <person name="Ning X."/>
            <person name="Lin Y."/>
            <person name="Zhao L."/>
            <person name="Xing Q."/>
            <person name="Dou J."/>
            <person name="Li Y."/>
            <person name="Mao J."/>
            <person name="Guo H."/>
            <person name="Dou H."/>
            <person name="Li T."/>
            <person name="Mu C."/>
            <person name="Jiang W."/>
            <person name="Fu Q."/>
            <person name="Fu X."/>
            <person name="Miao Y."/>
            <person name="Liu J."/>
            <person name="Yu Q."/>
            <person name="Li R."/>
            <person name="Liao H."/>
            <person name="Li X."/>
            <person name="Kong Y."/>
            <person name="Jiang Z."/>
            <person name="Chourrout D."/>
            <person name="Li R."/>
            <person name="Bao Z."/>
        </authorList>
    </citation>
    <scope>NUCLEOTIDE SEQUENCE [LARGE SCALE GENOMIC DNA]</scope>
    <source>
        <strain evidence="3 4">PY_sf001</strain>
    </source>
</reference>
<feature type="compositionally biased region" description="Basic and acidic residues" evidence="1">
    <location>
        <begin position="350"/>
        <end position="368"/>
    </location>
</feature>
<proteinExistence type="predicted"/>
<dbReference type="OrthoDB" id="10266080at2759"/>
<dbReference type="FunFam" id="3.40.50.11500:FF:000004">
    <property type="entry name" value="DENN domain-containing protein 2C isoform X1"/>
    <property type="match status" value="1"/>
</dbReference>
<accession>A0A210QGQ2</accession>
<dbReference type="Gene3D" id="3.30.450.200">
    <property type="match status" value="1"/>
</dbReference>
<dbReference type="SMART" id="SM00800">
    <property type="entry name" value="uDENN"/>
    <property type="match status" value="1"/>
</dbReference>
<sequence length="1034" mass="116767">MAEKLDIPKTSVRQLAPGQLNNIRQMFETKSDNPEKLGSSEKSIIRSRPQLTRPRPLSTVSIKSEAIKSKEQENNQSRPPRPVTAHFKQSPLSTPSTAGRKVIEGEPSEGNLKPVRKKSRAKSDVFESSADVVKAVNMMNSRGKITPVPRERSPRASSHTRNASMGTIELKVKSTTDDSGSDIVSRRTKMFESADLSKQSEQKQTNTVLRPAPPIRPRSRPTSMSNDGDPDPPKTVESPGVVYCNPWDLGKNILTSPPPPPRKPPRTGAHDDYLRVKIYPDSEKLKDLKEDDIVVTPNILYESIDDIQEEKKKTNEKEKPLALKEKPGPIYRKIVTIKTPEVKTTQDTNDDTRSSKDETFVEDHESRPKKPTRPPPPRTRPMSIASDNFTDFSFEKQTKDPKQKPVVKKKITSPNGDQNASSPFYEDLKKIKHLDLDDIKHWDLPDTPVKRNKMRRSVSAECVADTKDDMLGEAVYVDPVPFRDDIYVDAGGYAVPYKHRHLQQAKSLEPDPSTKCRPISEAVRSKFGNLKKLLKTESPSKGKQEDVKSSKKKLESVRLKISLAFSVVRAMQQKTEEGSVDEETPEQPSENDSLVDVSEIVKRKEHCNLVRKRTMKSVRGSRKYQAKIYPQMFDYGLIVGLEEKEEELGYKPKVLYKFPDMADSNVSVPEFCFPDAAEFDVKSASPAAPSESYSFVLTNVEGGRLYGYCRRLVPLETPAGLSEVICIISPIDAFSMYNELLDEIEQRRQHSLYHAQELMAAAFGRPMPSPGDVVHIRSLVCNVTLTNFVLVYKFKKHSTIHIFQANREFLLTRLGVDKLLKIFACILLERSVLLCAKNLSTLSQTIHALSSLLYPFHWQHVYIPVLPESMLEVCCSPTPYLIGILSSHLQRVQALPLSEIVIFDLNKKQMIRSQGDEGTLLPKLIQKAMKTALSMCKNDSDASNAQNLMISEVFLRFFVEAIAHFSEHINIQQDGKKVFVKESFIQGAPTESMQQFLEWFTETQMFEVFITHQVEKNRTTKTMGKANSKIQEGT</sequence>
<dbReference type="InterPro" id="IPR037516">
    <property type="entry name" value="Tripartite_DENN"/>
</dbReference>
<dbReference type="STRING" id="6573.A0A210QGQ2"/>